<comment type="caution">
    <text evidence="11">The sequence shown here is derived from an EMBL/GenBank/DDBJ whole genome shotgun (WGS) entry which is preliminary data.</text>
</comment>
<gene>
    <name evidence="11" type="ORF">FJZ47_24650</name>
</gene>
<dbReference type="Gene3D" id="3.40.50.10090">
    <property type="match status" value="2"/>
</dbReference>
<evidence type="ECO:0000256" key="1">
    <source>
        <dbReference type="ARBA" id="ARBA00004772"/>
    </source>
</evidence>
<evidence type="ECO:0000256" key="5">
    <source>
        <dbReference type="ARBA" id="ARBA00023244"/>
    </source>
</evidence>
<proteinExistence type="inferred from homology"/>
<dbReference type="PANTHER" id="PTHR38042">
    <property type="entry name" value="UROPORPHYRINOGEN-III SYNTHASE, CHLOROPLASTIC"/>
    <property type="match status" value="1"/>
</dbReference>
<evidence type="ECO:0000256" key="7">
    <source>
        <dbReference type="ARBA" id="ARBA00040167"/>
    </source>
</evidence>
<evidence type="ECO:0000256" key="6">
    <source>
        <dbReference type="ARBA" id="ARBA00037589"/>
    </source>
</evidence>
<evidence type="ECO:0000256" key="9">
    <source>
        <dbReference type="RuleBase" id="RU366031"/>
    </source>
</evidence>
<protein>
    <recommendedName>
        <fullName evidence="7 9">Uroporphyrinogen-III synthase</fullName>
        <ecNumber evidence="3 9">4.2.1.75</ecNumber>
    </recommendedName>
</protein>
<dbReference type="Pfam" id="PF02602">
    <property type="entry name" value="HEM4"/>
    <property type="match status" value="1"/>
</dbReference>
<evidence type="ECO:0000256" key="4">
    <source>
        <dbReference type="ARBA" id="ARBA00023239"/>
    </source>
</evidence>
<dbReference type="InterPro" id="IPR003754">
    <property type="entry name" value="4pyrrol_synth_uPrphyn_synth"/>
</dbReference>
<dbReference type="InterPro" id="IPR039793">
    <property type="entry name" value="UROS/Hem4"/>
</dbReference>
<feature type="non-terminal residue" evidence="11">
    <location>
        <position position="205"/>
    </location>
</feature>
<dbReference type="InterPro" id="IPR036108">
    <property type="entry name" value="4pyrrol_syn_uPrphyn_synt_sf"/>
</dbReference>
<reference evidence="11" key="1">
    <citation type="submission" date="2019-03" db="EMBL/GenBank/DDBJ databases">
        <title>Lake Tanganyika Metagenome-Assembled Genomes (MAGs).</title>
        <authorList>
            <person name="Tran P."/>
        </authorList>
    </citation>
    <scope>NUCLEOTIDE SEQUENCE</scope>
    <source>
        <strain evidence="11">K_DeepCast_65m_m2_066</strain>
    </source>
</reference>
<evidence type="ECO:0000256" key="3">
    <source>
        <dbReference type="ARBA" id="ARBA00013109"/>
    </source>
</evidence>
<dbReference type="CDD" id="cd06578">
    <property type="entry name" value="HemD"/>
    <property type="match status" value="1"/>
</dbReference>
<evidence type="ECO:0000256" key="8">
    <source>
        <dbReference type="ARBA" id="ARBA00048617"/>
    </source>
</evidence>
<dbReference type="EC" id="4.2.1.75" evidence="3 9"/>
<sequence>MNQAHGAPEAPVTTALYGKRVLVTRARAQAQEFVSRLQELGAIPIVFSTIHIVPPADHYAALDAALGQLATFDWMIVTSANAVVHVWERCTALGLGAGALESVRLAAVGPATVAALRARGLRAAVVPDRYVAEALLDALPAPAGQRFLLPQADLARDTLRVGLQAAGAEVVAVSAYSTVLAEPSPETLAAVEQGVDILTFTSSST</sequence>
<keyword evidence="4 9" id="KW-0456">Lyase</keyword>
<evidence type="ECO:0000313" key="11">
    <source>
        <dbReference type="EMBL" id="MBM3226969.1"/>
    </source>
</evidence>
<accession>A0A937W4Q1</accession>
<dbReference type="EMBL" id="VGLS01001131">
    <property type="protein sequence ID" value="MBM3226969.1"/>
    <property type="molecule type" value="Genomic_DNA"/>
</dbReference>
<evidence type="ECO:0000256" key="2">
    <source>
        <dbReference type="ARBA" id="ARBA00008133"/>
    </source>
</evidence>
<dbReference type="GO" id="GO:0004852">
    <property type="term" value="F:uroporphyrinogen-III synthase activity"/>
    <property type="evidence" value="ECO:0007669"/>
    <property type="project" value="UniProtKB-UniRule"/>
</dbReference>
<dbReference type="Proteomes" id="UP000712673">
    <property type="component" value="Unassembled WGS sequence"/>
</dbReference>
<dbReference type="AlphaFoldDB" id="A0A937W4Q1"/>
<evidence type="ECO:0000259" key="10">
    <source>
        <dbReference type="Pfam" id="PF02602"/>
    </source>
</evidence>
<comment type="catalytic activity">
    <reaction evidence="8 9">
        <text>hydroxymethylbilane = uroporphyrinogen III + H2O</text>
        <dbReference type="Rhea" id="RHEA:18965"/>
        <dbReference type="ChEBI" id="CHEBI:15377"/>
        <dbReference type="ChEBI" id="CHEBI:57308"/>
        <dbReference type="ChEBI" id="CHEBI:57845"/>
        <dbReference type="EC" id="4.2.1.75"/>
    </reaction>
</comment>
<dbReference type="GO" id="GO:0006782">
    <property type="term" value="P:protoporphyrinogen IX biosynthetic process"/>
    <property type="evidence" value="ECO:0007669"/>
    <property type="project" value="UniProtKB-UniRule"/>
</dbReference>
<name>A0A937W4Q1_UNCTE</name>
<keyword evidence="5 9" id="KW-0627">Porphyrin biosynthesis</keyword>
<dbReference type="SUPFAM" id="SSF69618">
    <property type="entry name" value="HemD-like"/>
    <property type="match status" value="1"/>
</dbReference>
<dbReference type="PANTHER" id="PTHR38042:SF1">
    <property type="entry name" value="UROPORPHYRINOGEN-III SYNTHASE, CHLOROPLASTIC"/>
    <property type="match status" value="1"/>
</dbReference>
<comment type="similarity">
    <text evidence="2 9">Belongs to the uroporphyrinogen-III synthase family.</text>
</comment>
<evidence type="ECO:0000313" key="12">
    <source>
        <dbReference type="Proteomes" id="UP000712673"/>
    </source>
</evidence>
<dbReference type="GO" id="GO:0006780">
    <property type="term" value="P:uroporphyrinogen III biosynthetic process"/>
    <property type="evidence" value="ECO:0007669"/>
    <property type="project" value="UniProtKB-UniRule"/>
</dbReference>
<comment type="function">
    <text evidence="6 9">Catalyzes cyclization of the linear tetrapyrrole, hydroxymethylbilane, to the macrocyclic uroporphyrinogen III.</text>
</comment>
<organism evidence="11 12">
    <name type="scientific">Tectimicrobiota bacterium</name>
    <dbReference type="NCBI Taxonomy" id="2528274"/>
    <lineage>
        <taxon>Bacteria</taxon>
        <taxon>Pseudomonadati</taxon>
        <taxon>Nitrospinota/Tectimicrobiota group</taxon>
        <taxon>Candidatus Tectimicrobiota</taxon>
    </lineage>
</organism>
<feature type="domain" description="Tetrapyrrole biosynthesis uroporphyrinogen III synthase" evidence="10">
    <location>
        <begin position="32"/>
        <end position="205"/>
    </location>
</feature>
<comment type="pathway">
    <text evidence="1 9">Porphyrin-containing compound metabolism; protoporphyrin-IX biosynthesis; coproporphyrinogen-III from 5-aminolevulinate: step 3/4.</text>
</comment>